<feature type="region of interest" description="Disordered" evidence="1">
    <location>
        <begin position="335"/>
        <end position="454"/>
    </location>
</feature>
<feature type="region of interest" description="Disordered" evidence="1">
    <location>
        <begin position="1"/>
        <end position="21"/>
    </location>
</feature>
<protein>
    <recommendedName>
        <fullName evidence="2">Fe/B12 periplasmic-binding domain-containing protein</fullName>
    </recommendedName>
</protein>
<evidence type="ECO:0000313" key="3">
    <source>
        <dbReference type="EMBL" id="GAQ79005.1"/>
    </source>
</evidence>
<sequence length="656" mass="69672">MAPTLDPALSTHNPNSGSAFQNRKPRVVSLLPSACELLCFIPGGEELLVGRGHEDDYPPSILDRPVLTASKVNWTTSAECDVLVENLVKEGSALYAIKEATLQELRPDVILTQALCTVCAVDTGLVYKYARKMDPSPAVIDLSSFDLDGIIADVIKVGTAVGLGPEAERAAAPLRARIAAAKERVKDRVNKPKVLFMEWTDPIYCGGHWTPQLIELAGGLHPLNPPAKDPKTGALGPAHPSGKVPVADVIALDPDWIICCPCGLELDEARKELAEIAGGDWWTGLRAVREGRVALVDGNAMFNRPGPRIVDAFEWLVALLNEGFEGAEESAAGFPWERWVQPKGSKGVPKLDESEGEGAKATRLMHDEDEGGAHPNGSGKPPAMNGETGGDGSASSNIPATENGDDLSDLSRPSALEAEPLSSKTNGVPAPGSAPANGIAPPGGTDSKPSPWRAPVLTPEIEEAHRAACAKGSQIYRDPETGYVVFTEESHFKRGSCCGNRCRHCPYGQYNVLPSKGLPREAPLRKAAFLVPKRGAKQGEKAGGEASEYELVLVGGEDMETVGQKASRQSRAAPVALLAFFDQTTGFLTVPRGTKPSPGHETTLYRVMDMSHETGLPLLAVPATDNFEEALKKAIADCQVMVRNAGRLTIGQGVIG</sequence>
<dbReference type="InterPro" id="IPR002491">
    <property type="entry name" value="ABC_transptr_periplasmic_BD"/>
</dbReference>
<dbReference type="Pfam" id="PF17653">
    <property type="entry name" value="DUF5522"/>
    <property type="match status" value="1"/>
</dbReference>
<keyword evidence="4" id="KW-1185">Reference proteome</keyword>
<gene>
    <name evidence="3" type="ORF">KFL_000220360</name>
</gene>
<feature type="compositionally biased region" description="Basic and acidic residues" evidence="1">
    <location>
        <begin position="349"/>
        <end position="366"/>
    </location>
</feature>
<feature type="domain" description="Fe/B12 periplasmic-binding" evidence="2">
    <location>
        <begin position="26"/>
        <end position="328"/>
    </location>
</feature>
<dbReference type="InterPro" id="IPR051030">
    <property type="entry name" value="Vitamin_B12-ABC_binding"/>
</dbReference>
<feature type="compositionally biased region" description="Polar residues" evidence="1">
    <location>
        <begin position="10"/>
        <end position="21"/>
    </location>
</feature>
<dbReference type="EMBL" id="DF236971">
    <property type="protein sequence ID" value="GAQ79005.1"/>
    <property type="molecule type" value="Genomic_DNA"/>
</dbReference>
<organism evidence="3 4">
    <name type="scientific">Klebsormidium nitens</name>
    <name type="common">Green alga</name>
    <name type="synonym">Ulothrix nitens</name>
    <dbReference type="NCBI Taxonomy" id="105231"/>
    <lineage>
        <taxon>Eukaryota</taxon>
        <taxon>Viridiplantae</taxon>
        <taxon>Streptophyta</taxon>
        <taxon>Klebsormidiophyceae</taxon>
        <taxon>Klebsormidiales</taxon>
        <taxon>Klebsormidiaceae</taxon>
        <taxon>Klebsormidium</taxon>
    </lineage>
</organism>
<proteinExistence type="predicted"/>
<evidence type="ECO:0000313" key="4">
    <source>
        <dbReference type="Proteomes" id="UP000054558"/>
    </source>
</evidence>
<accession>A0A1Y1HKA7</accession>
<dbReference type="Pfam" id="PF01497">
    <property type="entry name" value="Peripla_BP_2"/>
    <property type="match status" value="1"/>
</dbReference>
<dbReference type="STRING" id="105231.A0A1Y1HKA7"/>
<dbReference type="Proteomes" id="UP000054558">
    <property type="component" value="Unassembled WGS sequence"/>
</dbReference>
<dbReference type="PANTHER" id="PTHR42860:SF1">
    <property type="entry name" value="VITAMIN B12-BINDING PROTEIN"/>
    <property type="match status" value="1"/>
</dbReference>
<dbReference type="PROSITE" id="PS50983">
    <property type="entry name" value="FE_B12_PBP"/>
    <property type="match status" value="1"/>
</dbReference>
<dbReference type="PANTHER" id="PTHR42860">
    <property type="entry name" value="VITAMIN B12-BINDING PROTEIN"/>
    <property type="match status" value="1"/>
</dbReference>
<evidence type="ECO:0000259" key="2">
    <source>
        <dbReference type="PROSITE" id="PS50983"/>
    </source>
</evidence>
<dbReference type="OMA" id="CEDVHNE"/>
<dbReference type="SUPFAM" id="SSF53807">
    <property type="entry name" value="Helical backbone' metal receptor"/>
    <property type="match status" value="1"/>
</dbReference>
<dbReference type="InterPro" id="IPR040807">
    <property type="entry name" value="DUF5522"/>
</dbReference>
<dbReference type="AlphaFoldDB" id="A0A1Y1HKA7"/>
<name>A0A1Y1HKA7_KLENI</name>
<reference evidence="3 4" key="1">
    <citation type="journal article" date="2014" name="Nat. Commun.">
        <title>Klebsormidium flaccidum genome reveals primary factors for plant terrestrial adaptation.</title>
        <authorList>
            <person name="Hori K."/>
            <person name="Maruyama F."/>
            <person name="Fujisawa T."/>
            <person name="Togashi T."/>
            <person name="Yamamoto N."/>
            <person name="Seo M."/>
            <person name="Sato S."/>
            <person name="Yamada T."/>
            <person name="Mori H."/>
            <person name="Tajima N."/>
            <person name="Moriyama T."/>
            <person name="Ikeuchi M."/>
            <person name="Watanabe M."/>
            <person name="Wada H."/>
            <person name="Kobayashi K."/>
            <person name="Saito M."/>
            <person name="Masuda T."/>
            <person name="Sasaki-Sekimoto Y."/>
            <person name="Mashiguchi K."/>
            <person name="Awai K."/>
            <person name="Shimojima M."/>
            <person name="Masuda S."/>
            <person name="Iwai M."/>
            <person name="Nobusawa T."/>
            <person name="Narise T."/>
            <person name="Kondo S."/>
            <person name="Saito H."/>
            <person name="Sato R."/>
            <person name="Murakawa M."/>
            <person name="Ihara Y."/>
            <person name="Oshima-Yamada Y."/>
            <person name="Ohtaka K."/>
            <person name="Satoh M."/>
            <person name="Sonobe K."/>
            <person name="Ishii M."/>
            <person name="Ohtani R."/>
            <person name="Kanamori-Sato M."/>
            <person name="Honoki R."/>
            <person name="Miyazaki D."/>
            <person name="Mochizuki H."/>
            <person name="Umetsu J."/>
            <person name="Higashi K."/>
            <person name="Shibata D."/>
            <person name="Kamiya Y."/>
            <person name="Sato N."/>
            <person name="Nakamura Y."/>
            <person name="Tabata S."/>
            <person name="Ida S."/>
            <person name="Kurokawa K."/>
            <person name="Ohta H."/>
        </authorList>
    </citation>
    <scope>NUCLEOTIDE SEQUENCE [LARGE SCALE GENOMIC DNA]</scope>
    <source>
        <strain evidence="3 4">NIES-2285</strain>
    </source>
</reference>
<dbReference type="OrthoDB" id="274765at2759"/>
<evidence type="ECO:0000256" key="1">
    <source>
        <dbReference type="SAM" id="MobiDB-lite"/>
    </source>
</evidence>
<dbReference type="Gene3D" id="3.40.50.1980">
    <property type="entry name" value="Nitrogenase molybdenum iron protein domain"/>
    <property type="match status" value="2"/>
</dbReference>